<keyword evidence="2" id="KW-0812">Transmembrane</keyword>
<dbReference type="AlphaFoldDB" id="A0A2S6GEY9"/>
<keyword evidence="4" id="KW-1185">Reference proteome</keyword>
<organism evidence="3 4">
    <name type="scientific">Actinokineospora auranticolor</name>
    <dbReference type="NCBI Taxonomy" id="155976"/>
    <lineage>
        <taxon>Bacteria</taxon>
        <taxon>Bacillati</taxon>
        <taxon>Actinomycetota</taxon>
        <taxon>Actinomycetes</taxon>
        <taxon>Pseudonocardiales</taxon>
        <taxon>Pseudonocardiaceae</taxon>
        <taxon>Actinokineospora</taxon>
    </lineage>
</organism>
<comment type="caution">
    <text evidence="3">The sequence shown here is derived from an EMBL/GenBank/DDBJ whole genome shotgun (WGS) entry which is preliminary data.</text>
</comment>
<keyword evidence="2" id="KW-1133">Transmembrane helix</keyword>
<sequence length="579" mass="61289">MKGSTLDETRPPEPHDETSPDVGGETVALPASTQAPILGPERRPEPAAEPEAEPGVEPDVERSVEPEVKPDEGTEPEPAPAPAVPFEPDTGPIPVLSPTMTHPVGAGPETGGYVRLDQPQPEPVPPPSVDPLAAALGNASLLGIGYFLLRKRWLAVLAVLVTIGYLLVSALVVRTMLSHLVLVLWAGVLAWHGWWLAAKSGTVSSPRRQRVLGGAALLPVLLVVTLLRLDAAGIESDGYAARDSGDCDRTVAAVQRLSFAHRLADPPLVARGEHATSTCVRIAASAATLRTGLSGRTVGLSEGFRGLAGVLRDEPAYGNVVRVVLDGFLADLPKRQDCEVADVTQWLREHRPDGDALGRAADVVPGLEPRALMSCGDRNMGQRSFPLARARYKMLVDTYPTHELAPRAKEGVQKAQWAIELDAVRSALGTSAGVRPRYCEASTAYTAAPPHARPGRAYVAGSTEFTKRLPGGWVVDDVANATVVLCVGPSGEGSVAETCRYVEVGGLRRRSTVSFHRIAVPVRAIEVTSGRVLSDTTLEIGGATCPEFLDNLRSTGDVKEKVTPTDADVQAAFTPLVSP</sequence>
<dbReference type="EMBL" id="PTIX01000025">
    <property type="protein sequence ID" value="PPK63676.1"/>
    <property type="molecule type" value="Genomic_DNA"/>
</dbReference>
<feature type="compositionally biased region" description="Basic and acidic residues" evidence="1">
    <location>
        <begin position="1"/>
        <end position="18"/>
    </location>
</feature>
<evidence type="ECO:0000313" key="3">
    <source>
        <dbReference type="EMBL" id="PPK63676.1"/>
    </source>
</evidence>
<feature type="compositionally biased region" description="Basic and acidic residues" evidence="1">
    <location>
        <begin position="59"/>
        <end position="72"/>
    </location>
</feature>
<keyword evidence="2" id="KW-0472">Membrane</keyword>
<protein>
    <submittedName>
        <fullName evidence="3">Uncharacterized protein</fullName>
    </submittedName>
</protein>
<feature type="transmembrane region" description="Helical" evidence="2">
    <location>
        <begin position="210"/>
        <end position="229"/>
    </location>
</feature>
<proteinExistence type="predicted"/>
<feature type="compositionally biased region" description="Acidic residues" evidence="1">
    <location>
        <begin position="48"/>
        <end position="58"/>
    </location>
</feature>
<evidence type="ECO:0000256" key="1">
    <source>
        <dbReference type="SAM" id="MobiDB-lite"/>
    </source>
</evidence>
<feature type="transmembrane region" description="Helical" evidence="2">
    <location>
        <begin position="179"/>
        <end position="198"/>
    </location>
</feature>
<name>A0A2S6GEY9_9PSEU</name>
<evidence type="ECO:0000256" key="2">
    <source>
        <dbReference type="SAM" id="Phobius"/>
    </source>
</evidence>
<gene>
    <name evidence="3" type="ORF">CLV40_12511</name>
</gene>
<reference evidence="3 4" key="1">
    <citation type="submission" date="2018-02" db="EMBL/GenBank/DDBJ databases">
        <title>Genomic Encyclopedia of Archaeal and Bacterial Type Strains, Phase II (KMG-II): from individual species to whole genera.</title>
        <authorList>
            <person name="Goeker M."/>
        </authorList>
    </citation>
    <scope>NUCLEOTIDE SEQUENCE [LARGE SCALE GENOMIC DNA]</scope>
    <source>
        <strain evidence="3 4">YU 961-1</strain>
    </source>
</reference>
<accession>A0A2S6GEY9</accession>
<feature type="transmembrane region" description="Helical" evidence="2">
    <location>
        <begin position="153"/>
        <end position="173"/>
    </location>
</feature>
<dbReference type="Proteomes" id="UP000239203">
    <property type="component" value="Unassembled WGS sequence"/>
</dbReference>
<feature type="region of interest" description="Disordered" evidence="1">
    <location>
        <begin position="1"/>
        <end position="113"/>
    </location>
</feature>
<evidence type="ECO:0000313" key="4">
    <source>
        <dbReference type="Proteomes" id="UP000239203"/>
    </source>
</evidence>